<evidence type="ECO:0000313" key="2">
    <source>
        <dbReference type="Proteomes" id="UP000003460"/>
    </source>
</evidence>
<dbReference type="EMBL" id="ACIJ02000016">
    <property type="protein sequence ID" value="EEX72167.1"/>
    <property type="molecule type" value="Genomic_DNA"/>
</dbReference>
<dbReference type="AlphaFoldDB" id="C9LEJ8"/>
<comment type="caution">
    <text evidence="1">The sequence shown here is derived from an EMBL/GenBank/DDBJ whole genome shotgun (WGS) entry which is preliminary data.</text>
</comment>
<name>C9LEJ8_9BACT</name>
<protein>
    <submittedName>
        <fullName evidence="1">Uncharacterized protein</fullName>
    </submittedName>
</protein>
<reference evidence="1" key="1">
    <citation type="submission" date="2009-09" db="EMBL/GenBank/DDBJ databases">
        <authorList>
            <person name="Weinstock G."/>
            <person name="Sodergren E."/>
            <person name="Clifton S."/>
            <person name="Fulton L."/>
            <person name="Fulton B."/>
            <person name="Courtney L."/>
            <person name="Fronick C."/>
            <person name="Harrison M."/>
            <person name="Strong C."/>
            <person name="Farmer C."/>
            <person name="Delahaunty K."/>
            <person name="Markovic C."/>
            <person name="Hall O."/>
            <person name="Minx P."/>
            <person name="Tomlinson C."/>
            <person name="Mitreva M."/>
            <person name="Nelson J."/>
            <person name="Hou S."/>
            <person name="Wollam A."/>
            <person name="Pepin K.H."/>
            <person name="Johnson M."/>
            <person name="Bhonagiri V."/>
            <person name="Nash W.E."/>
            <person name="Warren W."/>
            <person name="Chinwalla A."/>
            <person name="Mardis E.R."/>
            <person name="Wilson R.K."/>
        </authorList>
    </citation>
    <scope>NUCLEOTIDE SEQUENCE [LARGE SCALE GENOMIC DNA]</scope>
    <source>
        <strain evidence="1">ATCC 51259</strain>
    </source>
</reference>
<dbReference type="STRING" id="626522.GCWU000325_00628"/>
<dbReference type="Proteomes" id="UP000003460">
    <property type="component" value="Unassembled WGS sequence"/>
</dbReference>
<dbReference type="HOGENOM" id="CLU_3220320_0_0_10"/>
<evidence type="ECO:0000313" key="1">
    <source>
        <dbReference type="EMBL" id="EEX72167.1"/>
    </source>
</evidence>
<accession>C9LEJ8</accession>
<organism evidence="1 2">
    <name type="scientific">Alloprevotella tannerae ATCC 51259</name>
    <dbReference type="NCBI Taxonomy" id="626522"/>
    <lineage>
        <taxon>Bacteria</taxon>
        <taxon>Pseudomonadati</taxon>
        <taxon>Bacteroidota</taxon>
        <taxon>Bacteroidia</taxon>
        <taxon>Bacteroidales</taxon>
        <taxon>Prevotellaceae</taxon>
        <taxon>Alloprevotella</taxon>
    </lineage>
</organism>
<proteinExistence type="predicted"/>
<sequence length="44" mass="5194">MDEQNSVLFFCGQDFDNKRLARCSSPLRLTDVVFYHDKKGLRSR</sequence>
<gene>
    <name evidence="1" type="ORF">GCWU000325_00628</name>
</gene>
<keyword evidence="2" id="KW-1185">Reference proteome</keyword>